<dbReference type="SUPFAM" id="SSF50715">
    <property type="entry name" value="Ribosomal protein L25-like"/>
    <property type="match status" value="1"/>
</dbReference>
<evidence type="ECO:0000256" key="14">
    <source>
        <dbReference type="ARBA" id="ARBA00047469"/>
    </source>
</evidence>
<dbReference type="Gene3D" id="3.40.50.620">
    <property type="entry name" value="HUPs"/>
    <property type="match status" value="3"/>
</dbReference>
<feature type="compositionally biased region" description="Polar residues" evidence="16">
    <location>
        <begin position="1057"/>
        <end position="1067"/>
    </location>
</feature>
<dbReference type="InterPro" id="IPR049437">
    <property type="entry name" value="tRNA-synt_1c_C2"/>
</dbReference>
<evidence type="ECO:0000256" key="6">
    <source>
        <dbReference type="ARBA" id="ARBA00022553"/>
    </source>
</evidence>
<dbReference type="InParanoid" id="G7E7H9"/>
<dbReference type="InterPro" id="IPR004046">
    <property type="entry name" value="GST_C"/>
</dbReference>
<dbReference type="RefSeq" id="XP_014566967.1">
    <property type="nucleotide sequence ID" value="XM_014711481.1"/>
</dbReference>
<evidence type="ECO:0000256" key="12">
    <source>
        <dbReference type="ARBA" id="ARBA00030520"/>
    </source>
</evidence>
<keyword evidence="9" id="KW-0067">ATP-binding</keyword>
<dbReference type="InterPro" id="IPR055416">
    <property type="entry name" value="RBD_LARS1"/>
</dbReference>
<dbReference type="Pfam" id="PF24810">
    <property type="entry name" value="RBD_LARS1"/>
    <property type="match status" value="1"/>
</dbReference>
<evidence type="ECO:0000256" key="10">
    <source>
        <dbReference type="ARBA" id="ARBA00022917"/>
    </source>
</evidence>
<dbReference type="Pfam" id="PF03950">
    <property type="entry name" value="tRNA-synt_1c_C"/>
    <property type="match status" value="1"/>
</dbReference>
<dbReference type="PROSITE" id="PS50405">
    <property type="entry name" value="GST_CTER"/>
    <property type="match status" value="1"/>
</dbReference>
<dbReference type="GO" id="GO:0006429">
    <property type="term" value="P:leucyl-tRNA aminoacylation"/>
    <property type="evidence" value="ECO:0007669"/>
    <property type="project" value="InterPro"/>
</dbReference>
<evidence type="ECO:0000256" key="3">
    <source>
        <dbReference type="ARBA" id="ARBA00012835"/>
    </source>
</evidence>
<dbReference type="NCBIfam" id="TIGR00463">
    <property type="entry name" value="gltX_arch"/>
    <property type="match status" value="1"/>
</dbReference>
<dbReference type="InterPro" id="IPR000924">
    <property type="entry name" value="Glu/Gln-tRNA-synth"/>
</dbReference>
<gene>
    <name evidence="18" type="primary">Mo05477</name>
    <name evidence="18" type="ORF">E5Q_05477</name>
</gene>
<dbReference type="GO" id="GO:0005524">
    <property type="term" value="F:ATP binding"/>
    <property type="evidence" value="ECO:0007669"/>
    <property type="project" value="UniProtKB-KW"/>
</dbReference>
<dbReference type="Proteomes" id="UP000009131">
    <property type="component" value="Unassembled WGS sequence"/>
</dbReference>
<dbReference type="SUPFAM" id="SSF47323">
    <property type="entry name" value="Anticodon-binding domain of a subclass of class I aminoacyl-tRNA synthetases"/>
    <property type="match status" value="1"/>
</dbReference>
<organism evidence="18 19">
    <name type="scientific">Mixia osmundae (strain CBS 9802 / IAM 14324 / JCM 22182 / KY 12970)</name>
    <dbReference type="NCBI Taxonomy" id="764103"/>
    <lineage>
        <taxon>Eukaryota</taxon>
        <taxon>Fungi</taxon>
        <taxon>Dikarya</taxon>
        <taxon>Basidiomycota</taxon>
        <taxon>Pucciniomycotina</taxon>
        <taxon>Mixiomycetes</taxon>
        <taxon>Mixiales</taxon>
        <taxon>Mixiaceae</taxon>
        <taxon>Mixia</taxon>
    </lineage>
</organism>
<dbReference type="PRINTS" id="PR00987">
    <property type="entry name" value="TRNASYNTHGLU"/>
</dbReference>
<dbReference type="FunFam" id="1.10.1160.10:FF:000001">
    <property type="entry name" value="Glutamine--tRNA ligase"/>
    <property type="match status" value="1"/>
</dbReference>
<comment type="caution">
    <text evidence="18">The sequence shown here is derived from an EMBL/GenBank/DDBJ whole genome shotgun (WGS) entry which is preliminary data.</text>
</comment>
<proteinExistence type="inferred from homology"/>
<reference evidence="18 19" key="1">
    <citation type="journal article" date="2011" name="J. Gen. Appl. Microbiol.">
        <title>Draft genome sequencing of the enigmatic basidiomycete Mixia osmundae.</title>
        <authorList>
            <person name="Nishida H."/>
            <person name="Nagatsuka Y."/>
            <person name="Sugiyama J."/>
        </authorList>
    </citation>
    <scope>NUCLEOTIDE SEQUENCE [LARGE SCALE GENOMIC DNA]</scope>
    <source>
        <strain evidence="19">CBS 9802 / IAM 14324 / JCM 22182 / KY 12970</strain>
    </source>
</reference>
<dbReference type="InterPro" id="IPR004493">
    <property type="entry name" value="Leu-tRNA-synth_Ia_arc/euk"/>
</dbReference>
<dbReference type="NCBIfam" id="TIGR00395">
    <property type="entry name" value="leuS_arch"/>
    <property type="match status" value="1"/>
</dbReference>
<comment type="catalytic activity">
    <reaction evidence="15">
        <text>tRNA(Glu) + L-glutamate + ATP = L-glutamyl-tRNA(Glu) + AMP + diphosphate</text>
        <dbReference type="Rhea" id="RHEA:23540"/>
        <dbReference type="Rhea" id="RHEA-COMP:9663"/>
        <dbReference type="Rhea" id="RHEA-COMP:9680"/>
        <dbReference type="ChEBI" id="CHEBI:29985"/>
        <dbReference type="ChEBI" id="CHEBI:30616"/>
        <dbReference type="ChEBI" id="CHEBI:33019"/>
        <dbReference type="ChEBI" id="CHEBI:78442"/>
        <dbReference type="ChEBI" id="CHEBI:78520"/>
        <dbReference type="ChEBI" id="CHEBI:456215"/>
        <dbReference type="EC" id="6.1.1.17"/>
    </reaction>
</comment>
<dbReference type="GO" id="GO:0004818">
    <property type="term" value="F:glutamate-tRNA ligase activity"/>
    <property type="evidence" value="ECO:0007669"/>
    <property type="project" value="UniProtKB-EC"/>
</dbReference>
<dbReference type="PANTHER" id="PTHR45794">
    <property type="entry name" value="LEUCYL-TRNA SYNTHETASE"/>
    <property type="match status" value="1"/>
</dbReference>
<dbReference type="GO" id="GO:0004823">
    <property type="term" value="F:leucine-tRNA ligase activity"/>
    <property type="evidence" value="ECO:0007669"/>
    <property type="project" value="UniProtKB-EC"/>
</dbReference>
<evidence type="ECO:0000256" key="8">
    <source>
        <dbReference type="ARBA" id="ARBA00022741"/>
    </source>
</evidence>
<dbReference type="InterPro" id="IPR011035">
    <property type="entry name" value="Ribosomal_bL25/Gln-tRNA_synth"/>
</dbReference>
<dbReference type="InterPro" id="IPR036282">
    <property type="entry name" value="Glutathione-S-Trfase_C_sf"/>
</dbReference>
<keyword evidence="6" id="KW-0597">Phosphoprotein</keyword>
<dbReference type="InterPro" id="IPR010987">
    <property type="entry name" value="Glutathione-S-Trfase_C-like"/>
</dbReference>
<evidence type="ECO:0000256" key="7">
    <source>
        <dbReference type="ARBA" id="ARBA00022598"/>
    </source>
</evidence>
<keyword evidence="7" id="KW-0436">Ligase</keyword>
<dbReference type="InterPro" id="IPR004526">
    <property type="entry name" value="Glu-tRNA-synth_arc/euk"/>
</dbReference>
<dbReference type="InterPro" id="IPR020061">
    <property type="entry name" value="Glu_tRNA_lig_a-bdl"/>
</dbReference>
<dbReference type="Pfam" id="PF20974">
    <property type="entry name" value="tRNA-synt_1c_C2"/>
    <property type="match status" value="1"/>
</dbReference>
<dbReference type="Gene3D" id="3.90.740.10">
    <property type="entry name" value="Valyl/Leucyl/Isoleucyl-tRNA synthetase, editing domain"/>
    <property type="match status" value="1"/>
</dbReference>
<dbReference type="SUPFAM" id="SSF52374">
    <property type="entry name" value="Nucleotidylyl transferase"/>
    <property type="match status" value="2"/>
</dbReference>
<dbReference type="InterPro" id="IPR001412">
    <property type="entry name" value="aa-tRNA-synth_I_CS"/>
</dbReference>
<accession>G7E7H9</accession>
<name>G7E7H9_MIXOS</name>
<dbReference type="FunFam" id="2.40.240.10:FF:000004">
    <property type="entry name" value="Glutamyl-tRNA synthetase, cytoplasmic"/>
    <property type="match status" value="1"/>
</dbReference>
<dbReference type="Pfam" id="PF00749">
    <property type="entry name" value="tRNA-synt_1c"/>
    <property type="match status" value="1"/>
</dbReference>
<dbReference type="Gene3D" id="1.10.1160.10">
    <property type="entry name" value="Glutamyl-trna Synthetase, Domain 2"/>
    <property type="match status" value="1"/>
</dbReference>
<dbReference type="GO" id="GO:0005737">
    <property type="term" value="C:cytoplasm"/>
    <property type="evidence" value="ECO:0007669"/>
    <property type="project" value="UniProtKB-SubCell"/>
</dbReference>
<dbReference type="SUPFAM" id="SSF50677">
    <property type="entry name" value="ValRS/IleRS/LeuRS editing domain"/>
    <property type="match status" value="1"/>
</dbReference>
<evidence type="ECO:0000313" key="18">
    <source>
        <dbReference type="EMBL" id="GAA98789.1"/>
    </source>
</evidence>
<dbReference type="EMBL" id="BABT02000165">
    <property type="protein sequence ID" value="GAA98789.1"/>
    <property type="molecule type" value="Genomic_DNA"/>
</dbReference>
<dbReference type="EC" id="6.1.1.4" evidence="4"/>
<dbReference type="InterPro" id="IPR014729">
    <property type="entry name" value="Rossmann-like_a/b/a_fold"/>
</dbReference>
<reference evidence="18 19" key="2">
    <citation type="journal article" date="2012" name="Open Biol.">
        <title>Characteristics of nucleosomes and linker DNA regions on the genome of the basidiomycete Mixia osmundae revealed by mono- and dinucleosome mapping.</title>
        <authorList>
            <person name="Nishida H."/>
            <person name="Kondo S."/>
            <person name="Matsumoto T."/>
            <person name="Suzuki Y."/>
            <person name="Yoshikawa H."/>
            <person name="Taylor T.D."/>
            <person name="Sugiyama J."/>
        </authorList>
    </citation>
    <scope>NUCLEOTIDE SEQUENCE [LARGE SCALE GENOMIC DNA]</scope>
    <source>
        <strain evidence="19">CBS 9802 / IAM 14324 / JCM 22182 / KY 12970</strain>
    </source>
</reference>
<dbReference type="Gene3D" id="3.90.800.10">
    <property type="entry name" value="Glutamyl-tRNA Synthetase, Domain 3"/>
    <property type="match status" value="1"/>
</dbReference>
<comment type="similarity">
    <text evidence="2">Belongs to the class-I aminoacyl-tRNA synthetase family. Glutamate--tRNA ligase type 2 subfamily.</text>
</comment>
<dbReference type="EC" id="6.1.1.17" evidence="3"/>
<protein>
    <recommendedName>
        <fullName evidence="13">Glutamyl-tRNA synthetase</fullName>
        <ecNumber evidence="3">6.1.1.17</ecNumber>
        <ecNumber evidence="4">6.1.1.4</ecNumber>
    </recommendedName>
    <alternativeName>
        <fullName evidence="12">Leucyl-tRNA synthetase</fullName>
    </alternativeName>
</protein>
<dbReference type="InterPro" id="IPR020059">
    <property type="entry name" value="Glu/Gln-tRNA-synth_Ib_codon-bd"/>
</dbReference>
<dbReference type="STRING" id="764103.G7E7H9"/>
<evidence type="ECO:0000256" key="1">
    <source>
        <dbReference type="ARBA" id="ARBA00004496"/>
    </source>
</evidence>
<dbReference type="InterPro" id="IPR002300">
    <property type="entry name" value="aa-tRNA-synth_Ia"/>
</dbReference>
<dbReference type="FunFam" id="3.40.50.620:FF:000037">
    <property type="entry name" value="Glutamine--tRNA ligase cytoplasmic"/>
    <property type="match status" value="1"/>
</dbReference>
<comment type="catalytic activity">
    <reaction evidence="14">
        <text>tRNA(Leu) + L-leucine + ATP = L-leucyl-tRNA(Leu) + AMP + diphosphate</text>
        <dbReference type="Rhea" id="RHEA:11688"/>
        <dbReference type="Rhea" id="RHEA-COMP:9613"/>
        <dbReference type="Rhea" id="RHEA-COMP:9622"/>
        <dbReference type="ChEBI" id="CHEBI:30616"/>
        <dbReference type="ChEBI" id="CHEBI:33019"/>
        <dbReference type="ChEBI" id="CHEBI:57427"/>
        <dbReference type="ChEBI" id="CHEBI:78442"/>
        <dbReference type="ChEBI" id="CHEBI:78494"/>
        <dbReference type="ChEBI" id="CHEBI:456215"/>
        <dbReference type="EC" id="6.1.1.4"/>
    </reaction>
</comment>
<dbReference type="PROSITE" id="PS00178">
    <property type="entry name" value="AA_TRNA_LIGASE_I"/>
    <property type="match status" value="1"/>
</dbReference>
<dbReference type="HAMAP" id="MF_02076">
    <property type="entry name" value="Glu_tRNA_synth_type2"/>
    <property type="match status" value="1"/>
</dbReference>
<dbReference type="eggNOG" id="KOG1147">
    <property type="taxonomic scope" value="Eukaryota"/>
</dbReference>
<keyword evidence="10" id="KW-0648">Protein biosynthesis</keyword>
<dbReference type="InterPro" id="IPR009080">
    <property type="entry name" value="tRNAsynth_Ia_anticodon-bd"/>
</dbReference>
<evidence type="ECO:0000259" key="17">
    <source>
        <dbReference type="PROSITE" id="PS50405"/>
    </source>
</evidence>
<dbReference type="InterPro" id="IPR020056">
    <property type="entry name" value="Rbsml_bL25/Gln-tRNA_synth_N"/>
</dbReference>
<keyword evidence="5" id="KW-0963">Cytoplasm</keyword>
<evidence type="ECO:0000256" key="4">
    <source>
        <dbReference type="ARBA" id="ARBA00013164"/>
    </source>
</evidence>
<dbReference type="eggNOG" id="KOG0437">
    <property type="taxonomic scope" value="Eukaryota"/>
</dbReference>
<dbReference type="PANTHER" id="PTHR45794:SF1">
    <property type="entry name" value="LEUCINE--TRNA LIGASE, CYTOPLASMIC"/>
    <property type="match status" value="1"/>
</dbReference>
<dbReference type="FunFam" id="3.90.740.10:FF:000001">
    <property type="entry name" value="Leucine--tRNA ligase, cytoplasmic"/>
    <property type="match status" value="1"/>
</dbReference>
<evidence type="ECO:0000256" key="13">
    <source>
        <dbReference type="ARBA" id="ARBA00030865"/>
    </source>
</evidence>
<keyword evidence="8" id="KW-0547">Nucleotide-binding</keyword>
<evidence type="ECO:0000256" key="16">
    <source>
        <dbReference type="SAM" id="MobiDB-lite"/>
    </source>
</evidence>
<dbReference type="Pfam" id="PF08264">
    <property type="entry name" value="Anticodon_1"/>
    <property type="match status" value="1"/>
</dbReference>
<dbReference type="GO" id="GO:0032991">
    <property type="term" value="C:protein-containing complex"/>
    <property type="evidence" value="ECO:0007669"/>
    <property type="project" value="UniProtKB-ARBA"/>
</dbReference>
<comment type="subcellular location">
    <subcellularLocation>
        <location evidence="1">Cytoplasm</location>
    </subcellularLocation>
</comment>
<dbReference type="InterPro" id="IPR013155">
    <property type="entry name" value="M/V/L/I-tRNA-synth_anticd-bd"/>
</dbReference>
<dbReference type="Pfam" id="PF00133">
    <property type="entry name" value="tRNA-synt_1"/>
    <property type="match status" value="2"/>
</dbReference>
<dbReference type="GO" id="GO:0002161">
    <property type="term" value="F:aminoacyl-tRNA deacylase activity"/>
    <property type="evidence" value="ECO:0007669"/>
    <property type="project" value="InterPro"/>
</dbReference>
<evidence type="ECO:0000256" key="2">
    <source>
        <dbReference type="ARBA" id="ARBA00008927"/>
    </source>
</evidence>
<dbReference type="HOGENOM" id="CLU_233800_0_0_1"/>
<dbReference type="FunCoup" id="G7E7H9">
    <property type="interactions" value="644"/>
</dbReference>
<sequence length="2007" mass="222754">MSSAVSTELKVYFKPLDAPIAWGPLILASCLSSAHGSQGLISTSFEQTGAKGIACLLTSAGQQCDQAAAVIRSLANSLASQGWLGKDAGESAEVDGLIALSSQVAGTTEFARLAPLLDQLDQRLTLRSFLVGYRVTAADLAVWGAMKSNSPAMGILKKGLHPHLTRWHAHIASLEPVESAVRTFVEASKAKPKKGAANATFELGLEHAIDGQVVTRFPPEPSGYLHIGHAKAAMLNAYFAQHYHGRLLIRFDDTNPSKEKAEFEESIIADLALMEVKGEAVSYTSDYFDEIYKYAIELIKNGKAYADDTLQEKMRAERMDGIASVHRDMTVEKTLEHFAQMMAGTEEGARWCIRARMSVDNPNKAMRDPVIYRCNAVPHHRTGTQWKAYPGYDFACPVVDSLQGVTHALRTNEYRDRNAQYHWMLEATGLRHVHIWDYARLNFSYTLLSKRKLKAMVDDKAIVRSWQDPRMPTIRGIHRRGLTVEALRQFMLLQGPSQATTNMEWDIIWTLNKKIIDPIVPRYWALSKKDLVKLTLTGAPSAPWTSAMPKHKKNLDLGNKTTYYSSDIYIDQTDADSFAENEEITLMDWGNAFVRQKTTSGSTVTALAGELHLEGDFKKTEKKINWLPATSSEPLINVRLITYDYIITKKKLEEDDNWENFINPESESIEEAIADPNVVSLKRGDMLQLERKGYFIVDKPLGEASVIDGEAGKDLIEMIFIPDGRLSTVSLRYQAGHPSTQAGATSQDKQVKTPSARTVLPEIAPAQATESVLLSEGSSGFEIPVKTKMYAVRPVIPNKGEDFAMAKTRIQRVIKSLQRRPGATAEADQTQSTAVLHSRAGRTALVSSSRAASLRCISALASFRASDPQQTLGCCRSGQQRTMATSSAAERLKATQAAATMELGNTSKRDYLVELERKCQQRWQDANLFEVNAPSSESPELAHLSSEELQQKYPKFFGTFPYPYMNGSLHLGHGFTISKIEFAIGFERMLGKRALFPVAFHCTGMPIKSAADKLVREMEEFGPDFEGYSEPGDGDNEVAGAPPVAPPPQSGADATGPSASTTTSNVGKATKGKLQAKSTGLQYQFQIMESIDVPRKEIKKFADPHYWTKYFPPIAKRDLIRLGARVDWRRSFITTDINPYYDSFVRWQLNRLRDLQHVKFGERYTIYSPKDQQPCMDHDRASGEAVGPQEYTGLKLRVVQWSPASEHIAAQLKGKTVYMVAATLRPETMYGQTNCFVGNNIKYGVYAAKDEQSAYLITERSARNMAFQGLLREAGKVTCLVSIQGADLIGTTIHAPMSVYEKVYVLPMDGVSPNKGTGVVTSVPSDSPDDYATLMDLRKKPEYYKIKAEWAANEPHPVIETASYGNLTAVTLVKQLKINSQKDIKQLAEAKELAYREGFYKGTMVTGKYVGEAVEKAKEKVKHDLIEAGNAFAYAEPESQIISRSADECVVALMDQWYLDYGEAQWRAKAEKLLSQMETYSADTRKAFEGVLAWLNKWACARSYGLGTKLPWDPQFLVESLSDSTIYMAFYTIAHLLQGGVIDGSQPGPLGVTADQLTDEVWDHLLGSADLPANSPLPKEKADALRREFTYFYPLDIRSSGKDLIANHLTFCIYVHAALFPEKHWPRSMRSNGHLMLNGKKMSKSTGNSLTLANAIDKFGADSTRLTLADAGDSMDDANFEELTANANILRLHALSLFAEEETAKLRAGGLRKGDKNFFDHVFEQEIVQTIKATRKSYENAAYRDALKAGFYEFLLARDAYRDACADEGMHGELVEKYLRVQALLILPIAPHFAEHVWTACLQEPSSVQLARFPEPNAAEDDSVLEANAFVKQTLASVRSGETQATKKKAKGKAVLFDPAKPKRLHLFVANNFPQWQEDVLQLFGDCHDASGQIDDAKLKAMLTANGRIKDKRVMPFVQALKKKVSERGIKAALDRSLAYNQQATLENILPYLRRVLGYDTIEVLSVDEAQKRGQGLSEDEQSSRGLDLQLVGAAEPGAPGRQFWNV</sequence>
<dbReference type="SUPFAM" id="SSF47616">
    <property type="entry name" value="GST C-terminal domain-like"/>
    <property type="match status" value="1"/>
</dbReference>
<dbReference type="OrthoDB" id="10249672at2759"/>
<dbReference type="InterPro" id="IPR020058">
    <property type="entry name" value="Glu/Gln-tRNA-synth_Ib_cat-dom"/>
</dbReference>
<keyword evidence="19" id="KW-1185">Reference proteome</keyword>
<feature type="region of interest" description="Disordered" evidence="16">
    <location>
        <begin position="1023"/>
        <end position="1073"/>
    </location>
</feature>
<dbReference type="Pfam" id="PF00043">
    <property type="entry name" value="GST_C"/>
    <property type="match status" value="1"/>
</dbReference>
<evidence type="ECO:0000256" key="11">
    <source>
        <dbReference type="ARBA" id="ARBA00023146"/>
    </source>
</evidence>
<evidence type="ECO:0000256" key="9">
    <source>
        <dbReference type="ARBA" id="ARBA00022840"/>
    </source>
</evidence>
<dbReference type="InterPro" id="IPR009008">
    <property type="entry name" value="Val/Leu/Ile-tRNA-synth_edit"/>
</dbReference>
<dbReference type="FunFam" id="3.90.800.10:FF:000001">
    <property type="entry name" value="Glutamine--tRNA ligase"/>
    <property type="match status" value="1"/>
</dbReference>
<evidence type="ECO:0000256" key="5">
    <source>
        <dbReference type="ARBA" id="ARBA00022490"/>
    </source>
</evidence>
<keyword evidence="11" id="KW-0030">Aminoacyl-tRNA synthetase</keyword>
<evidence type="ECO:0000256" key="15">
    <source>
        <dbReference type="ARBA" id="ARBA00048351"/>
    </source>
</evidence>
<dbReference type="Gene3D" id="1.20.1050.130">
    <property type="match status" value="1"/>
</dbReference>
<dbReference type="Gene3D" id="1.10.730.10">
    <property type="entry name" value="Isoleucyl-tRNA Synthetase, Domain 1"/>
    <property type="match status" value="1"/>
</dbReference>
<evidence type="ECO:0000313" key="19">
    <source>
        <dbReference type="Proteomes" id="UP000009131"/>
    </source>
</evidence>
<dbReference type="GO" id="GO:0006424">
    <property type="term" value="P:glutamyl-tRNA aminoacylation"/>
    <property type="evidence" value="ECO:0007669"/>
    <property type="project" value="InterPro"/>
</dbReference>
<dbReference type="Gene3D" id="2.40.240.10">
    <property type="entry name" value="Ribosomal Protein L25, Chain P"/>
    <property type="match status" value="1"/>
</dbReference>
<feature type="domain" description="GST C-terminal" evidence="17">
    <location>
        <begin position="64"/>
        <end position="196"/>
    </location>
</feature>